<feature type="domain" description="J" evidence="6">
    <location>
        <begin position="255"/>
        <end position="316"/>
    </location>
</feature>
<evidence type="ECO:0000256" key="4">
    <source>
        <dbReference type="ARBA" id="ARBA00023186"/>
    </source>
</evidence>
<dbReference type="SMART" id="SM00271">
    <property type="entry name" value="DnaJ"/>
    <property type="match status" value="1"/>
</dbReference>
<comment type="caution">
    <text evidence="7">The sequence shown here is derived from an EMBL/GenBank/DDBJ whole genome shotgun (WGS) entry which is preliminary data.</text>
</comment>
<dbReference type="RefSeq" id="WP_019951523.1">
    <property type="nucleotide sequence ID" value="NZ_JBHLVX010000055.1"/>
</dbReference>
<evidence type="ECO:0000256" key="5">
    <source>
        <dbReference type="SAM" id="MobiDB-lite"/>
    </source>
</evidence>
<evidence type="ECO:0000256" key="3">
    <source>
        <dbReference type="ARBA" id="ARBA00022824"/>
    </source>
</evidence>
<dbReference type="InterPro" id="IPR001623">
    <property type="entry name" value="DnaJ_domain"/>
</dbReference>
<dbReference type="EMBL" id="JBHLVX010000055">
    <property type="protein sequence ID" value="MFC0269231.1"/>
    <property type="molecule type" value="Genomic_DNA"/>
</dbReference>
<dbReference type="SUPFAM" id="SSF46565">
    <property type="entry name" value="Chaperone J-domain"/>
    <property type="match status" value="1"/>
</dbReference>
<keyword evidence="3" id="KW-0256">Endoplasmic reticulum</keyword>
<sequence>MSARFSPFELLLLQSRRPADTASLLILAWILVNKTHILAEDQEYLRSLAHGCDHDGALDTLIDAASQQPLADIQLAAEVLIQERHDTALSNLLTRAIGLAAGGGSVSHYNRHVLGLVADLAGIQNAAFTRLFYSITGRWPQAPGDPSRHGYWPADSHAAAFNSAPRPGPNPLRAIARGFHARQLRLRARLRLRRRHARHRRWQRAHERQYRYEQAERRRREQQHQRDEQQRQQEQRQQQQHEQRAEPGNSWRRRLALQVLELEEPVSHHDIKRAYRRLAQRHHPDRFCGQGERRMALAAQRFQRIRDAYDYLIEHA</sequence>
<feature type="compositionally biased region" description="Basic and acidic residues" evidence="5">
    <location>
        <begin position="204"/>
        <end position="245"/>
    </location>
</feature>
<evidence type="ECO:0000313" key="7">
    <source>
        <dbReference type="EMBL" id="MFC0269231.1"/>
    </source>
</evidence>
<evidence type="ECO:0000259" key="6">
    <source>
        <dbReference type="PROSITE" id="PS50076"/>
    </source>
</evidence>
<keyword evidence="2" id="KW-0732">Signal</keyword>
<dbReference type="Proteomes" id="UP001589814">
    <property type="component" value="Unassembled WGS sequence"/>
</dbReference>
<keyword evidence="4" id="KW-0143">Chaperone</keyword>
<dbReference type="Pfam" id="PF00226">
    <property type="entry name" value="DnaJ"/>
    <property type="match status" value="1"/>
</dbReference>
<dbReference type="InterPro" id="IPR051727">
    <property type="entry name" value="DnaJ_C3_Co-chaperones"/>
</dbReference>
<name>A0ABV6G6E1_9GAMM</name>
<gene>
    <name evidence="7" type="ORF">ACFFHW_14765</name>
</gene>
<dbReference type="InterPro" id="IPR036869">
    <property type="entry name" value="J_dom_sf"/>
</dbReference>
<dbReference type="PANTHER" id="PTHR44140">
    <property type="entry name" value="LD25575P"/>
    <property type="match status" value="1"/>
</dbReference>
<proteinExistence type="predicted"/>
<evidence type="ECO:0000256" key="1">
    <source>
        <dbReference type="ARBA" id="ARBA00004240"/>
    </source>
</evidence>
<dbReference type="CDD" id="cd06257">
    <property type="entry name" value="DnaJ"/>
    <property type="match status" value="1"/>
</dbReference>
<dbReference type="Gene3D" id="1.10.287.110">
    <property type="entry name" value="DnaJ domain"/>
    <property type="match status" value="1"/>
</dbReference>
<evidence type="ECO:0000313" key="8">
    <source>
        <dbReference type="Proteomes" id="UP001589814"/>
    </source>
</evidence>
<protein>
    <submittedName>
        <fullName evidence="7">DnaJ family molecular chaperone</fullName>
    </submittedName>
</protein>
<keyword evidence="8" id="KW-1185">Reference proteome</keyword>
<organism evidence="7 8">
    <name type="scientific">Kushneria aurantia</name>
    <dbReference type="NCBI Taxonomy" id="504092"/>
    <lineage>
        <taxon>Bacteria</taxon>
        <taxon>Pseudomonadati</taxon>
        <taxon>Pseudomonadota</taxon>
        <taxon>Gammaproteobacteria</taxon>
        <taxon>Oceanospirillales</taxon>
        <taxon>Halomonadaceae</taxon>
        <taxon>Kushneria</taxon>
    </lineage>
</organism>
<comment type="subcellular location">
    <subcellularLocation>
        <location evidence="1">Endoplasmic reticulum</location>
    </subcellularLocation>
</comment>
<feature type="region of interest" description="Disordered" evidence="5">
    <location>
        <begin position="195"/>
        <end position="250"/>
    </location>
</feature>
<dbReference type="PROSITE" id="PS50076">
    <property type="entry name" value="DNAJ_2"/>
    <property type="match status" value="1"/>
</dbReference>
<accession>A0ABV6G6E1</accession>
<dbReference type="PANTHER" id="PTHR44140:SF2">
    <property type="entry name" value="LD25575P"/>
    <property type="match status" value="1"/>
</dbReference>
<dbReference type="PRINTS" id="PR00625">
    <property type="entry name" value="JDOMAIN"/>
</dbReference>
<evidence type="ECO:0000256" key="2">
    <source>
        <dbReference type="ARBA" id="ARBA00022729"/>
    </source>
</evidence>
<reference evidence="7 8" key="1">
    <citation type="submission" date="2024-09" db="EMBL/GenBank/DDBJ databases">
        <authorList>
            <person name="Sun Q."/>
            <person name="Mori K."/>
        </authorList>
    </citation>
    <scope>NUCLEOTIDE SEQUENCE [LARGE SCALE GENOMIC DNA]</scope>
    <source>
        <strain evidence="7 8">CCM 7415</strain>
    </source>
</reference>